<feature type="region of interest" description="Disordered" evidence="5">
    <location>
        <begin position="258"/>
        <end position="284"/>
    </location>
</feature>
<dbReference type="Proteomes" id="UP000253551">
    <property type="component" value="Unassembled WGS sequence"/>
</dbReference>
<evidence type="ECO:0000259" key="6">
    <source>
        <dbReference type="Pfam" id="PF07992"/>
    </source>
</evidence>
<evidence type="ECO:0000313" key="8">
    <source>
        <dbReference type="Proteomes" id="UP000253551"/>
    </source>
</evidence>
<evidence type="ECO:0000256" key="4">
    <source>
        <dbReference type="ARBA" id="ARBA00023002"/>
    </source>
</evidence>
<keyword evidence="2" id="KW-0285">Flavoprotein</keyword>
<sequence>VLIVGAGLVGCELAVAIRKKAISKLSNDIAVVLVDSLSEVLHRFPKKQKRRAYNYLKALGVEVILNERVTALCVEKNDESYYGSSGRVYSCKEFVVLMATGSKINTDIILNSTNKPSLDTCLNNHGYVCVKETLQVEHWRYRHIFAGGDITNVKEEKTAYAATIAGVCIARNICRLEKGKEPVAQGTKGLIAPPCKPLHGISAQGGIEDLNLFERRLSFMSHTWEALKFFNEKQYFKIIQSKNFGIIGRAPKTLEMTTQQSDGSTFPSSRNCSIDKANENRVMQ</sequence>
<feature type="domain" description="FAD/NAD(P)-binding" evidence="6">
    <location>
        <begin position="1"/>
        <end position="162"/>
    </location>
</feature>
<comment type="caution">
    <text evidence="7">The sequence shown here is derived from an EMBL/GenBank/DDBJ whole genome shotgun (WGS) entry which is preliminary data.</text>
</comment>
<keyword evidence="4" id="KW-0560">Oxidoreductase</keyword>
<dbReference type="EMBL" id="PJQM01004580">
    <property type="protein sequence ID" value="RCH83972.1"/>
    <property type="molecule type" value="Genomic_DNA"/>
</dbReference>
<evidence type="ECO:0000256" key="5">
    <source>
        <dbReference type="SAM" id="MobiDB-lite"/>
    </source>
</evidence>
<dbReference type="GO" id="GO:0050660">
    <property type="term" value="F:flavin adenine dinucleotide binding"/>
    <property type="evidence" value="ECO:0007669"/>
    <property type="project" value="TreeGrafter"/>
</dbReference>
<gene>
    <name evidence="7" type="ORF">CU098_002267</name>
</gene>
<dbReference type="GO" id="GO:0004174">
    <property type="term" value="F:electron-transferring-flavoprotein dehydrogenase activity"/>
    <property type="evidence" value="ECO:0007669"/>
    <property type="project" value="TreeGrafter"/>
</dbReference>
<dbReference type="Gene3D" id="3.50.50.100">
    <property type="match status" value="1"/>
</dbReference>
<keyword evidence="8" id="KW-1185">Reference proteome</keyword>
<dbReference type="InterPro" id="IPR023753">
    <property type="entry name" value="FAD/NAD-binding_dom"/>
</dbReference>
<dbReference type="PANTHER" id="PTHR43735:SF3">
    <property type="entry name" value="FERROPTOSIS SUPPRESSOR PROTEIN 1"/>
    <property type="match status" value="1"/>
</dbReference>
<name>A0A367J214_RHIST</name>
<proteinExistence type="inferred from homology"/>
<dbReference type="PANTHER" id="PTHR43735">
    <property type="entry name" value="APOPTOSIS-INDUCING FACTOR 1"/>
    <property type="match status" value="1"/>
</dbReference>
<reference evidence="7 8" key="1">
    <citation type="journal article" date="2018" name="G3 (Bethesda)">
        <title>Phylogenetic and Phylogenomic Definition of Rhizopus Species.</title>
        <authorList>
            <person name="Gryganskyi A.P."/>
            <person name="Golan J."/>
            <person name="Dolatabadi S."/>
            <person name="Mondo S."/>
            <person name="Robb S."/>
            <person name="Idnurm A."/>
            <person name="Muszewska A."/>
            <person name="Steczkiewicz K."/>
            <person name="Masonjones S."/>
            <person name="Liao H.L."/>
            <person name="Gajdeczka M.T."/>
            <person name="Anike F."/>
            <person name="Vuek A."/>
            <person name="Anishchenko I.M."/>
            <person name="Voigt K."/>
            <person name="de Hoog G.S."/>
            <person name="Smith M.E."/>
            <person name="Heitman J."/>
            <person name="Vilgalys R."/>
            <person name="Stajich J.E."/>
        </authorList>
    </citation>
    <scope>NUCLEOTIDE SEQUENCE [LARGE SCALE GENOMIC DNA]</scope>
    <source>
        <strain evidence="7 8">LSU 92-RS-03</strain>
    </source>
</reference>
<dbReference type="GO" id="GO:0005737">
    <property type="term" value="C:cytoplasm"/>
    <property type="evidence" value="ECO:0007669"/>
    <property type="project" value="TreeGrafter"/>
</dbReference>
<evidence type="ECO:0000256" key="2">
    <source>
        <dbReference type="ARBA" id="ARBA00022630"/>
    </source>
</evidence>
<feature type="non-terminal residue" evidence="7">
    <location>
        <position position="1"/>
    </location>
</feature>
<comment type="similarity">
    <text evidence="1">Belongs to the FAD-dependent oxidoreductase family.</text>
</comment>
<dbReference type="Pfam" id="PF07992">
    <property type="entry name" value="Pyr_redox_2"/>
    <property type="match status" value="1"/>
</dbReference>
<dbReference type="SUPFAM" id="SSF51905">
    <property type="entry name" value="FAD/NAD(P)-binding domain"/>
    <property type="match status" value="1"/>
</dbReference>
<evidence type="ECO:0000256" key="1">
    <source>
        <dbReference type="ARBA" id="ARBA00006442"/>
    </source>
</evidence>
<evidence type="ECO:0000256" key="3">
    <source>
        <dbReference type="ARBA" id="ARBA00022827"/>
    </source>
</evidence>
<keyword evidence="3" id="KW-0274">FAD</keyword>
<protein>
    <recommendedName>
        <fullName evidence="6">FAD/NAD(P)-binding domain-containing protein</fullName>
    </recommendedName>
</protein>
<organism evidence="7 8">
    <name type="scientific">Rhizopus stolonifer</name>
    <name type="common">Rhizopus nigricans</name>
    <dbReference type="NCBI Taxonomy" id="4846"/>
    <lineage>
        <taxon>Eukaryota</taxon>
        <taxon>Fungi</taxon>
        <taxon>Fungi incertae sedis</taxon>
        <taxon>Mucoromycota</taxon>
        <taxon>Mucoromycotina</taxon>
        <taxon>Mucoromycetes</taxon>
        <taxon>Mucorales</taxon>
        <taxon>Mucorineae</taxon>
        <taxon>Rhizopodaceae</taxon>
        <taxon>Rhizopus</taxon>
    </lineage>
</organism>
<feature type="compositionally biased region" description="Polar residues" evidence="5">
    <location>
        <begin position="258"/>
        <end position="272"/>
    </location>
</feature>
<accession>A0A367J214</accession>
<evidence type="ECO:0000313" key="7">
    <source>
        <dbReference type="EMBL" id="RCH83972.1"/>
    </source>
</evidence>
<dbReference type="STRING" id="4846.A0A367J214"/>
<dbReference type="InterPro" id="IPR036188">
    <property type="entry name" value="FAD/NAD-bd_sf"/>
</dbReference>
<dbReference type="AlphaFoldDB" id="A0A367J214"/>
<dbReference type="OrthoDB" id="202203at2759"/>